<keyword evidence="1" id="KW-0560">Oxidoreductase</keyword>
<dbReference type="GO" id="GO:0016705">
    <property type="term" value="F:oxidoreductase activity, acting on paired donors, with incorporation or reduction of molecular oxygen"/>
    <property type="evidence" value="ECO:0007669"/>
    <property type="project" value="InterPro"/>
</dbReference>
<protein>
    <submittedName>
        <fullName evidence="2">(Mediterranean fruit fly) hypothetical protein</fullName>
    </submittedName>
</protein>
<dbReference type="Gene3D" id="1.10.630.10">
    <property type="entry name" value="Cytochrome P450"/>
    <property type="match status" value="1"/>
</dbReference>
<evidence type="ECO:0000313" key="3">
    <source>
        <dbReference type="Proteomes" id="UP000606786"/>
    </source>
</evidence>
<dbReference type="AlphaFoldDB" id="A0A811VI00"/>
<reference evidence="2" key="1">
    <citation type="submission" date="2020-11" db="EMBL/GenBank/DDBJ databases">
        <authorList>
            <person name="Whitehead M."/>
        </authorList>
    </citation>
    <scope>NUCLEOTIDE SEQUENCE</scope>
    <source>
        <strain evidence="2">EGII</strain>
    </source>
</reference>
<dbReference type="GO" id="GO:0004497">
    <property type="term" value="F:monooxygenase activity"/>
    <property type="evidence" value="ECO:0007669"/>
    <property type="project" value="UniProtKB-KW"/>
</dbReference>
<gene>
    <name evidence="2" type="ORF">CCAP1982_LOCUS23032</name>
</gene>
<organism evidence="2 3">
    <name type="scientific">Ceratitis capitata</name>
    <name type="common">Mediterranean fruit fly</name>
    <name type="synonym">Tephritis capitata</name>
    <dbReference type="NCBI Taxonomy" id="7213"/>
    <lineage>
        <taxon>Eukaryota</taxon>
        <taxon>Metazoa</taxon>
        <taxon>Ecdysozoa</taxon>
        <taxon>Arthropoda</taxon>
        <taxon>Hexapoda</taxon>
        <taxon>Insecta</taxon>
        <taxon>Pterygota</taxon>
        <taxon>Neoptera</taxon>
        <taxon>Endopterygota</taxon>
        <taxon>Diptera</taxon>
        <taxon>Brachycera</taxon>
        <taxon>Muscomorpha</taxon>
        <taxon>Tephritoidea</taxon>
        <taxon>Tephritidae</taxon>
        <taxon>Ceratitis</taxon>
        <taxon>Ceratitis</taxon>
    </lineage>
</organism>
<comment type="caution">
    <text evidence="2">The sequence shown here is derived from an EMBL/GenBank/DDBJ whole genome shotgun (WGS) entry which is preliminary data.</text>
</comment>
<proteinExistence type="predicted"/>
<dbReference type="GO" id="GO:0020037">
    <property type="term" value="F:heme binding"/>
    <property type="evidence" value="ECO:0007669"/>
    <property type="project" value="InterPro"/>
</dbReference>
<keyword evidence="1" id="KW-0503">Monooxygenase</keyword>
<dbReference type="Proteomes" id="UP000606786">
    <property type="component" value="Unassembled WGS sequence"/>
</dbReference>
<dbReference type="EMBL" id="CAJHJT010000056">
    <property type="protein sequence ID" value="CAD7015076.1"/>
    <property type="molecule type" value="Genomic_DNA"/>
</dbReference>
<name>A0A811VI00_CERCA</name>
<evidence type="ECO:0000313" key="2">
    <source>
        <dbReference type="EMBL" id="CAD7015076.1"/>
    </source>
</evidence>
<dbReference type="OrthoDB" id="8041817at2759"/>
<dbReference type="GO" id="GO:0005506">
    <property type="term" value="F:iron ion binding"/>
    <property type="evidence" value="ECO:0007669"/>
    <property type="project" value="InterPro"/>
</dbReference>
<sequence length="158" mass="18258">MLLDKLNILSRYLQPLKAIQPLQRLAAYSARPLTTRNAALDQQPQVTEISEEEWANAKEYKEIPGPSAIGLMLDFLPGGELYGANFLKMYQTLRQRHGDIFLIRGSFGRSDLICTYNPVDFEKIYRTEGVWPTREGLSTIKYYRQVKNPRRTVVYGVW</sequence>
<accession>A0A811VI00</accession>
<evidence type="ECO:0000256" key="1">
    <source>
        <dbReference type="ARBA" id="ARBA00023033"/>
    </source>
</evidence>
<keyword evidence="3" id="KW-1185">Reference proteome</keyword>
<dbReference type="InterPro" id="IPR036396">
    <property type="entry name" value="Cyt_P450_sf"/>
</dbReference>